<evidence type="ECO:0000313" key="7">
    <source>
        <dbReference type="EMBL" id="KAG5420979.1"/>
    </source>
</evidence>
<dbReference type="Pfam" id="PF07524">
    <property type="entry name" value="Bromo_TP"/>
    <property type="match status" value="1"/>
</dbReference>
<feature type="compositionally biased region" description="Basic and acidic residues" evidence="5">
    <location>
        <begin position="163"/>
        <end position="173"/>
    </location>
</feature>
<evidence type="ECO:0000256" key="4">
    <source>
        <dbReference type="ARBA" id="ARBA00023242"/>
    </source>
</evidence>
<reference evidence="7 8" key="1">
    <citation type="submission" date="2020-12" db="EMBL/GenBank/DDBJ databases">
        <title>Effect of drift, selection, and recombination on the evolution of hybrid genomes in Candida yeast pathogens.</title>
        <authorList>
            <person name="Mixao V."/>
            <person name="Ksiezopolska E."/>
            <person name="Saus E."/>
            <person name="Boekhout T."/>
            <person name="Gacser A."/>
            <person name="Gabaldon T."/>
        </authorList>
    </citation>
    <scope>NUCLEOTIDE SEQUENCE [LARGE SCALE GENOMIC DNA]</scope>
    <source>
        <strain evidence="7 8">BP57</strain>
    </source>
</reference>
<keyword evidence="2" id="KW-0805">Transcription regulation</keyword>
<dbReference type="OrthoDB" id="5402929at2759"/>
<evidence type="ECO:0000256" key="3">
    <source>
        <dbReference type="ARBA" id="ARBA00023163"/>
    </source>
</evidence>
<keyword evidence="8" id="KW-1185">Reference proteome</keyword>
<accession>A0A8H8DCN4</accession>
<keyword evidence="3" id="KW-0804">Transcription</keyword>
<feature type="domain" description="Bromodomain associated" evidence="6">
    <location>
        <begin position="4"/>
        <end position="81"/>
    </location>
</feature>
<dbReference type="InterPro" id="IPR009072">
    <property type="entry name" value="Histone-fold"/>
</dbReference>
<dbReference type="RefSeq" id="XP_067550095.1">
    <property type="nucleotide sequence ID" value="XM_067695081.1"/>
</dbReference>
<dbReference type="Proteomes" id="UP000669133">
    <property type="component" value="Unassembled WGS sequence"/>
</dbReference>
<evidence type="ECO:0000256" key="2">
    <source>
        <dbReference type="ARBA" id="ARBA00023015"/>
    </source>
</evidence>
<organism evidence="7 8">
    <name type="scientific">Candida metapsilosis</name>
    <dbReference type="NCBI Taxonomy" id="273372"/>
    <lineage>
        <taxon>Eukaryota</taxon>
        <taxon>Fungi</taxon>
        <taxon>Dikarya</taxon>
        <taxon>Ascomycota</taxon>
        <taxon>Saccharomycotina</taxon>
        <taxon>Pichiomycetes</taxon>
        <taxon>Debaryomycetaceae</taxon>
        <taxon>Candida/Lodderomyces clade</taxon>
        <taxon>Candida</taxon>
    </lineage>
</organism>
<comment type="caution">
    <text evidence="7">The sequence shown here is derived from an EMBL/GenBank/DDBJ whole genome shotgun (WGS) entry which is preliminary data.</text>
</comment>
<feature type="region of interest" description="Disordered" evidence="5">
    <location>
        <begin position="269"/>
        <end position="294"/>
    </location>
</feature>
<dbReference type="GO" id="GO:0005634">
    <property type="term" value="C:nucleus"/>
    <property type="evidence" value="ECO:0007669"/>
    <property type="project" value="UniProtKB-SubCell"/>
</dbReference>
<dbReference type="GO" id="GO:0046982">
    <property type="term" value="F:protein heterodimerization activity"/>
    <property type="evidence" value="ECO:0007669"/>
    <property type="project" value="InterPro"/>
</dbReference>
<dbReference type="GeneID" id="93648698"/>
<name>A0A8H8DCN4_9ASCO</name>
<evidence type="ECO:0000256" key="1">
    <source>
        <dbReference type="ARBA" id="ARBA00004123"/>
    </source>
</evidence>
<evidence type="ECO:0000259" key="6">
    <source>
        <dbReference type="SMART" id="SM00576"/>
    </source>
</evidence>
<protein>
    <recommendedName>
        <fullName evidence="6">Bromodomain associated domain-containing protein</fullName>
    </recommendedName>
</protein>
<dbReference type="Gene3D" id="1.10.20.10">
    <property type="entry name" value="Histone, subunit A"/>
    <property type="match status" value="1"/>
</dbReference>
<dbReference type="CDD" id="cd00076">
    <property type="entry name" value="HFD_SF"/>
    <property type="match status" value="1"/>
</dbReference>
<evidence type="ECO:0000256" key="5">
    <source>
        <dbReference type="SAM" id="MobiDB-lite"/>
    </source>
</evidence>
<dbReference type="SMART" id="SM00576">
    <property type="entry name" value="BTP"/>
    <property type="match status" value="1"/>
</dbReference>
<evidence type="ECO:0000313" key="8">
    <source>
        <dbReference type="Proteomes" id="UP000669133"/>
    </source>
</evidence>
<comment type="subcellular location">
    <subcellularLocation>
        <location evidence="1">Nucleus</location>
    </subcellularLocation>
</comment>
<sequence>MEEDSFYFSLLRISIAQTLKTQGFDKCKPSTLNTLTSLYIIYLTKLTSESIACSSTRTRTNSPEVQDVMQAMLNLGLIKATQSNKIHDLYFDESEYNTKSVESFRHWVMSYYGDQFKDIARRREQQSHDEGGSMQEELKSAEQDDQQQQSIYQQFIPANDQSNSKRDGESKGADEDELSKLSTQNVNKWKWLNHLLEKDLKLGHKLKYLYATEFIANEFEDDLLREQVGSSGVDATKAEDNNELDLDLQLKIQHIRNNEWNDYIVKPISSGKDKQKDDGGSNINNTGGSGDGATASVVLDDGVVDELVKKEADLEKYLPYKVKYSDELLRDDYDIVKTKEDVEMGDHEAINNHLDEA</sequence>
<feature type="region of interest" description="Disordered" evidence="5">
    <location>
        <begin position="122"/>
        <end position="179"/>
    </location>
</feature>
<proteinExistence type="predicted"/>
<dbReference type="EMBL" id="JAEOAQ010000001">
    <property type="protein sequence ID" value="KAG5420979.1"/>
    <property type="molecule type" value="Genomic_DNA"/>
</dbReference>
<dbReference type="AlphaFoldDB" id="A0A8H8DCN4"/>
<keyword evidence="4" id="KW-0539">Nucleus</keyword>
<dbReference type="InterPro" id="IPR006565">
    <property type="entry name" value="BTP"/>
</dbReference>
<feature type="compositionally biased region" description="Basic and acidic residues" evidence="5">
    <location>
        <begin position="122"/>
        <end position="142"/>
    </location>
</feature>
<gene>
    <name evidence="7" type="ORF">I9W82_000069</name>
</gene>